<name>A0A7K0D7U3_9NOCA</name>
<dbReference type="PANTHER" id="PTHR30055">
    <property type="entry name" value="HTH-TYPE TRANSCRIPTIONAL REGULATOR RUTR"/>
    <property type="match status" value="1"/>
</dbReference>
<keyword evidence="1" id="KW-0805">Transcription regulation</keyword>
<dbReference type="PANTHER" id="PTHR30055:SF151">
    <property type="entry name" value="TRANSCRIPTIONAL REGULATORY PROTEIN"/>
    <property type="match status" value="1"/>
</dbReference>
<keyword evidence="3" id="KW-0804">Transcription</keyword>
<protein>
    <submittedName>
        <fullName evidence="6">Tetracycline repressor protein class E</fullName>
    </submittedName>
</protein>
<feature type="domain" description="Tetracycline repressor TetR C-terminal" evidence="5">
    <location>
        <begin position="101"/>
        <end position="236"/>
    </location>
</feature>
<dbReference type="SUPFAM" id="SSF48498">
    <property type="entry name" value="Tetracyclin repressor-like, C-terminal domain"/>
    <property type="match status" value="1"/>
</dbReference>
<dbReference type="Pfam" id="PF00440">
    <property type="entry name" value="TetR_N"/>
    <property type="match status" value="1"/>
</dbReference>
<dbReference type="RefSeq" id="WP_153412972.1">
    <property type="nucleotide sequence ID" value="NZ_WEGK01000011.1"/>
</dbReference>
<dbReference type="InterPro" id="IPR036271">
    <property type="entry name" value="Tet_transcr_reg_TetR-rel_C_sf"/>
</dbReference>
<dbReference type="AlphaFoldDB" id="A0A7K0D7U3"/>
<evidence type="ECO:0000256" key="2">
    <source>
        <dbReference type="ARBA" id="ARBA00023125"/>
    </source>
</evidence>
<evidence type="ECO:0000313" key="7">
    <source>
        <dbReference type="Proteomes" id="UP000438448"/>
    </source>
</evidence>
<dbReference type="Gene3D" id="1.10.357.10">
    <property type="entry name" value="Tetracycline Repressor, domain 2"/>
    <property type="match status" value="1"/>
</dbReference>
<comment type="caution">
    <text evidence="6">The sequence shown here is derived from an EMBL/GenBank/DDBJ whole genome shotgun (WGS) entry which is preliminary data.</text>
</comment>
<dbReference type="GO" id="GO:0003700">
    <property type="term" value="F:DNA-binding transcription factor activity"/>
    <property type="evidence" value="ECO:0007669"/>
    <property type="project" value="TreeGrafter"/>
</dbReference>
<dbReference type="EMBL" id="WEGK01000011">
    <property type="protein sequence ID" value="MQY21860.1"/>
    <property type="molecule type" value="Genomic_DNA"/>
</dbReference>
<dbReference type="Proteomes" id="UP000438448">
    <property type="component" value="Unassembled WGS sequence"/>
</dbReference>
<dbReference type="InterPro" id="IPR001647">
    <property type="entry name" value="HTH_TetR"/>
</dbReference>
<sequence>METPGPRTGPLPASVELLWGLRGPGGRGPRRGLSLEQIVEAAVVIGDADGFGAISMSRIAKELGFTTMSLYRYVDTKDTLVALLFDRVLSEPPAIAPGLPWRAGLEEWAWGQFRSIRRHPWWIDIPLSTPPMGPNQTAWLEAGLRTLADTPFPEPIRLQLLLNLSLYVMGRMRYVRDMSEAATGDSDYTEVMARVLDPDRYPALTAALRNQSFDSDEVDWAEADFGFALARLLDGYDQFLRRFTAAADGADDGMASP</sequence>
<dbReference type="Gene3D" id="1.10.10.60">
    <property type="entry name" value="Homeodomain-like"/>
    <property type="match status" value="1"/>
</dbReference>
<organism evidence="6 7">
    <name type="scientific">Nocardia macrotermitis</name>
    <dbReference type="NCBI Taxonomy" id="2585198"/>
    <lineage>
        <taxon>Bacteria</taxon>
        <taxon>Bacillati</taxon>
        <taxon>Actinomycetota</taxon>
        <taxon>Actinomycetes</taxon>
        <taxon>Mycobacteriales</taxon>
        <taxon>Nocardiaceae</taxon>
        <taxon>Nocardia</taxon>
    </lineage>
</organism>
<gene>
    <name evidence="6" type="primary">tetR_7</name>
    <name evidence="6" type="ORF">NRB20_49730</name>
</gene>
<dbReference type="OrthoDB" id="3614211at2"/>
<evidence type="ECO:0000259" key="5">
    <source>
        <dbReference type="Pfam" id="PF02909"/>
    </source>
</evidence>
<evidence type="ECO:0000256" key="3">
    <source>
        <dbReference type="ARBA" id="ARBA00023163"/>
    </source>
</evidence>
<dbReference type="GO" id="GO:0000976">
    <property type="term" value="F:transcription cis-regulatory region binding"/>
    <property type="evidence" value="ECO:0007669"/>
    <property type="project" value="TreeGrafter"/>
</dbReference>
<dbReference type="Pfam" id="PF02909">
    <property type="entry name" value="TetR_C_1"/>
    <property type="match status" value="1"/>
</dbReference>
<evidence type="ECO:0000259" key="4">
    <source>
        <dbReference type="Pfam" id="PF00440"/>
    </source>
</evidence>
<dbReference type="InterPro" id="IPR004111">
    <property type="entry name" value="Repressor_TetR_C"/>
</dbReference>
<dbReference type="InterPro" id="IPR009057">
    <property type="entry name" value="Homeodomain-like_sf"/>
</dbReference>
<accession>A0A7K0D7U3</accession>
<evidence type="ECO:0000256" key="1">
    <source>
        <dbReference type="ARBA" id="ARBA00023015"/>
    </source>
</evidence>
<keyword evidence="2" id="KW-0238">DNA-binding</keyword>
<dbReference type="InterPro" id="IPR050109">
    <property type="entry name" value="HTH-type_TetR-like_transc_reg"/>
</dbReference>
<proteinExistence type="predicted"/>
<dbReference type="GO" id="GO:0045892">
    <property type="term" value="P:negative regulation of DNA-templated transcription"/>
    <property type="evidence" value="ECO:0007669"/>
    <property type="project" value="InterPro"/>
</dbReference>
<feature type="domain" description="HTH tetR-type" evidence="4">
    <location>
        <begin position="38"/>
        <end position="82"/>
    </location>
</feature>
<reference evidence="6 7" key="1">
    <citation type="submission" date="2019-10" db="EMBL/GenBank/DDBJ databases">
        <title>Nocardia macrotermitis sp. nov. and Nocardia aurantia sp. nov., isolated from the gut of fungus growing-termite Macrotermes natalensis.</title>
        <authorList>
            <person name="Benndorf R."/>
            <person name="Schwitalla J."/>
            <person name="Martin K."/>
            <person name="De Beer W."/>
            <person name="Kaster A.-K."/>
            <person name="Vollmers J."/>
            <person name="Poulsen M."/>
            <person name="Beemelmanns C."/>
        </authorList>
    </citation>
    <scope>NUCLEOTIDE SEQUENCE [LARGE SCALE GENOMIC DNA]</scope>
    <source>
        <strain evidence="6 7">RB20</strain>
    </source>
</reference>
<dbReference type="SUPFAM" id="SSF46689">
    <property type="entry name" value="Homeodomain-like"/>
    <property type="match status" value="1"/>
</dbReference>
<keyword evidence="7" id="KW-1185">Reference proteome</keyword>
<evidence type="ECO:0000313" key="6">
    <source>
        <dbReference type="EMBL" id="MQY21860.1"/>
    </source>
</evidence>